<gene>
    <name evidence="1" type="ORF">S01H1_35356</name>
</gene>
<sequence length="50" mass="5266">MISVSQAQTLSSKQNLKVCVLIIAVLMLVLNGLVPAKDNGVLPKNCTSVN</sequence>
<dbReference type="EMBL" id="BARS01022093">
    <property type="protein sequence ID" value="GAG11110.1"/>
    <property type="molecule type" value="Genomic_DNA"/>
</dbReference>
<dbReference type="AlphaFoldDB" id="X0UZ57"/>
<proteinExistence type="predicted"/>
<evidence type="ECO:0000313" key="1">
    <source>
        <dbReference type="EMBL" id="GAG11110.1"/>
    </source>
</evidence>
<comment type="caution">
    <text evidence="1">The sequence shown here is derived from an EMBL/GenBank/DDBJ whole genome shotgun (WGS) entry which is preliminary data.</text>
</comment>
<reference evidence="1" key="1">
    <citation type="journal article" date="2014" name="Front. Microbiol.">
        <title>High frequency of phylogenetically diverse reductive dehalogenase-homologous genes in deep subseafloor sedimentary metagenomes.</title>
        <authorList>
            <person name="Kawai M."/>
            <person name="Futagami T."/>
            <person name="Toyoda A."/>
            <person name="Takaki Y."/>
            <person name="Nishi S."/>
            <person name="Hori S."/>
            <person name="Arai W."/>
            <person name="Tsubouchi T."/>
            <person name="Morono Y."/>
            <person name="Uchiyama I."/>
            <person name="Ito T."/>
            <person name="Fujiyama A."/>
            <person name="Inagaki F."/>
            <person name="Takami H."/>
        </authorList>
    </citation>
    <scope>NUCLEOTIDE SEQUENCE</scope>
    <source>
        <strain evidence="1">Expedition CK06-06</strain>
    </source>
</reference>
<protein>
    <submittedName>
        <fullName evidence="1">Uncharacterized protein</fullName>
    </submittedName>
</protein>
<organism evidence="1">
    <name type="scientific">marine sediment metagenome</name>
    <dbReference type="NCBI Taxonomy" id="412755"/>
    <lineage>
        <taxon>unclassified sequences</taxon>
        <taxon>metagenomes</taxon>
        <taxon>ecological metagenomes</taxon>
    </lineage>
</organism>
<name>X0UZ57_9ZZZZ</name>
<accession>X0UZ57</accession>